<dbReference type="Proteomes" id="UP000283946">
    <property type="component" value="Chromosome"/>
</dbReference>
<protein>
    <recommendedName>
        <fullName evidence="1">YcaO domain-containing protein</fullName>
    </recommendedName>
</protein>
<organism evidence="2 3">
    <name type="scientific">Rathayibacter iranicus</name>
    <dbReference type="NCBI Taxonomy" id="59737"/>
    <lineage>
        <taxon>Bacteria</taxon>
        <taxon>Bacillati</taxon>
        <taxon>Actinomycetota</taxon>
        <taxon>Actinomycetes</taxon>
        <taxon>Micrococcales</taxon>
        <taxon>Microbacteriaceae</taxon>
        <taxon>Rathayibacter</taxon>
    </lineage>
</organism>
<dbReference type="PANTHER" id="PTHR37809">
    <property type="entry name" value="RIBOSOMAL PROTEIN S12 METHYLTHIOTRANSFERASE ACCESSORY FACTOR YCAO"/>
    <property type="match status" value="1"/>
</dbReference>
<gene>
    <name evidence="2" type="ORF">C7V51_00185</name>
</gene>
<dbReference type="KEGG" id="ria:C7V51_00185"/>
<evidence type="ECO:0000313" key="2">
    <source>
        <dbReference type="EMBL" id="AZZ54481.1"/>
    </source>
</evidence>
<evidence type="ECO:0000259" key="1">
    <source>
        <dbReference type="PROSITE" id="PS51664"/>
    </source>
</evidence>
<dbReference type="PANTHER" id="PTHR37809:SF1">
    <property type="entry name" value="RIBOSOMAL PROTEIN S12 METHYLTHIOTRANSFERASE ACCESSORY FACTOR YCAO"/>
    <property type="match status" value="1"/>
</dbReference>
<dbReference type="Gene3D" id="3.30.1330.230">
    <property type="match status" value="1"/>
</dbReference>
<feature type="domain" description="YcaO" evidence="1">
    <location>
        <begin position="58"/>
        <end position="417"/>
    </location>
</feature>
<accession>A0AAD1EKX0</accession>
<name>A0AAD1EKX0_9MICO</name>
<evidence type="ECO:0000313" key="3">
    <source>
        <dbReference type="Proteomes" id="UP000283946"/>
    </source>
</evidence>
<dbReference type="AlphaFoldDB" id="A0AAD1EKX0"/>
<reference evidence="2 3" key="1">
    <citation type="submission" date="2018-03" db="EMBL/GenBank/DDBJ databases">
        <title>Bacteriophage NCPPB3778 and a type I-E CRISPR drive the evolution of the US Biological Select Agent, Rathayibacter toxicus.</title>
        <authorList>
            <person name="Davis E.W.II."/>
            <person name="Tabima J.F."/>
            <person name="Weisberg A.J."/>
            <person name="Dantas Lopes L."/>
            <person name="Wiseman M.S."/>
            <person name="Wiseman M.S."/>
            <person name="Pupko T."/>
            <person name="Belcher M.S."/>
            <person name="Sechler A.J."/>
            <person name="Tancos M.A."/>
            <person name="Schroeder B.K."/>
            <person name="Murray T.D."/>
            <person name="Luster D.G."/>
            <person name="Schneider W.L."/>
            <person name="Rogers E."/>
            <person name="Andreote F.D."/>
            <person name="Grunwald N.J."/>
            <person name="Putnam M.L."/>
            <person name="Chang J.H."/>
        </authorList>
    </citation>
    <scope>NUCLEOTIDE SEQUENCE [LARGE SCALE GENOMIC DNA]</scope>
    <source>
        <strain evidence="2 3">NCCPB 2253</strain>
    </source>
</reference>
<dbReference type="EMBL" id="CP028130">
    <property type="protein sequence ID" value="AZZ54481.1"/>
    <property type="molecule type" value="Genomic_DNA"/>
</dbReference>
<dbReference type="Pfam" id="PF02624">
    <property type="entry name" value="YcaO"/>
    <property type="match status" value="1"/>
</dbReference>
<sequence length="417" mass="45001">MLLIAAMTTLGPSAGLAERYSLLAPRDDFPLWQMMVSLAPTRESEPVDDSESLPLVGATDVSRRRAILRATGEAVERWALRPSPWSGPTFERGRRVEWAQFGLANHDLGRKILVGKNISTSEPITIPIELVEYDQANTGLARAAQGNFEPTPSGAAAGETLDQAVVSGVLELLERDAFMVAWARQLRIERIDAHTVGSVGGANPIKLVDLARRMGLELVVGNLGCDVDGVKAIIAICLDRSAQLGAVGSKASTSVANAVEGAIQESLQALHLGRVIRRAVEGGQRTTSGLPRTEMDRARYWSGTDAYAVLDRWTQSFVNPSSIGGPASRPTPTPLESTIRCGFEPIVLDLSARLPARVREIGWHAVKVLCPGLQPLRLDETLSFSWLPSRLLSAERRTGYASPLAEGEVFDVPHPLV</sequence>
<dbReference type="PROSITE" id="PS51664">
    <property type="entry name" value="YCAO"/>
    <property type="match status" value="1"/>
</dbReference>
<proteinExistence type="predicted"/>
<dbReference type="InterPro" id="IPR003776">
    <property type="entry name" value="YcaO-like_dom"/>
</dbReference>